<organism evidence="5 6">
    <name type="scientific">Haloactinopolyspora alba</name>
    <dbReference type="NCBI Taxonomy" id="648780"/>
    <lineage>
        <taxon>Bacteria</taxon>
        <taxon>Bacillati</taxon>
        <taxon>Actinomycetota</taxon>
        <taxon>Actinomycetes</taxon>
        <taxon>Jiangellales</taxon>
        <taxon>Jiangellaceae</taxon>
        <taxon>Haloactinopolyspora</taxon>
    </lineage>
</organism>
<dbReference type="PROSITE" id="PS51257">
    <property type="entry name" value="PROKAR_LIPOPROTEIN"/>
    <property type="match status" value="1"/>
</dbReference>
<keyword evidence="6" id="KW-1185">Reference proteome</keyword>
<accession>A0A2P8E7M9</accession>
<dbReference type="Pfam" id="PF12974">
    <property type="entry name" value="Phosphonate-bd"/>
    <property type="match status" value="1"/>
</dbReference>
<dbReference type="PANTHER" id="PTHR30024:SF47">
    <property type="entry name" value="TAURINE-BINDING PERIPLASMIC PROTEIN"/>
    <property type="match status" value="1"/>
</dbReference>
<name>A0A2P8E7M9_9ACTN</name>
<dbReference type="RefSeq" id="WP_106536697.1">
    <property type="nucleotide sequence ID" value="NZ_ML142899.1"/>
</dbReference>
<comment type="similarity">
    <text evidence="2">Belongs to the bacterial solute-binding protein SsuA/TauA family.</text>
</comment>
<comment type="caution">
    <text evidence="5">The sequence shown here is derived from an EMBL/GenBank/DDBJ whole genome shotgun (WGS) entry which is preliminary data.</text>
</comment>
<dbReference type="OrthoDB" id="7808807at2"/>
<keyword evidence="3 4" id="KW-0732">Signal</keyword>
<dbReference type="Proteomes" id="UP000243528">
    <property type="component" value="Unassembled WGS sequence"/>
</dbReference>
<dbReference type="Gene3D" id="3.40.190.10">
    <property type="entry name" value="Periplasmic binding protein-like II"/>
    <property type="match status" value="2"/>
</dbReference>
<comment type="subcellular location">
    <subcellularLocation>
        <location evidence="1">Periplasm</location>
    </subcellularLocation>
</comment>
<evidence type="ECO:0000256" key="2">
    <source>
        <dbReference type="ARBA" id="ARBA00010742"/>
    </source>
</evidence>
<sequence length="332" mass="34903">MSKRYLAATTGLALIMSLVAGCGSDSSESAGKPTIDIGYFPVISPVPFMQEDSELNDKYDVNWVAVEQGLPGAASALAAGRLDLVYGNSFSATIIFSQSPEQAQFIGQSFVNENVTVVRKDSGITSIDQITNRDVVASGESTASTIYFEIGLSQAGVDPNTNEYFIAGTGSGMVGALDSGDVEVAAGYVPYTADMVLKGIGEVIFDANDAIGGPAPGDGFIASTEWMSENEEAAKDVLRSQFRATDHIKNAPGEAYPVMAEFADASEEAVRYSFESGMIEFPDSYVPDTGALEKAIALADELGFAPEGVDDLPGFASGFFNTELAESVESEQ</sequence>
<evidence type="ECO:0000256" key="3">
    <source>
        <dbReference type="ARBA" id="ARBA00022729"/>
    </source>
</evidence>
<dbReference type="GO" id="GO:0042597">
    <property type="term" value="C:periplasmic space"/>
    <property type="evidence" value="ECO:0007669"/>
    <property type="project" value="UniProtKB-SubCell"/>
</dbReference>
<proteinExistence type="inferred from homology"/>
<protein>
    <submittedName>
        <fullName evidence="5">ABC-type nitrate/sulfonate/bicarbonate transport system substrate-binding protein</fullName>
    </submittedName>
</protein>
<evidence type="ECO:0000256" key="4">
    <source>
        <dbReference type="SAM" id="SignalP"/>
    </source>
</evidence>
<evidence type="ECO:0000313" key="5">
    <source>
        <dbReference type="EMBL" id="PSL05472.1"/>
    </source>
</evidence>
<dbReference type="AlphaFoldDB" id="A0A2P8E7M9"/>
<dbReference type="EMBL" id="PYGE01000004">
    <property type="protein sequence ID" value="PSL05472.1"/>
    <property type="molecule type" value="Genomic_DNA"/>
</dbReference>
<evidence type="ECO:0000313" key="6">
    <source>
        <dbReference type="Proteomes" id="UP000243528"/>
    </source>
</evidence>
<feature type="signal peptide" evidence="4">
    <location>
        <begin position="1"/>
        <end position="20"/>
    </location>
</feature>
<dbReference type="SUPFAM" id="SSF53850">
    <property type="entry name" value="Periplasmic binding protein-like II"/>
    <property type="match status" value="1"/>
</dbReference>
<gene>
    <name evidence="5" type="ORF">CLV30_104344</name>
</gene>
<feature type="chain" id="PRO_5038752396" evidence="4">
    <location>
        <begin position="21"/>
        <end position="332"/>
    </location>
</feature>
<dbReference type="PANTHER" id="PTHR30024">
    <property type="entry name" value="ALIPHATIC SULFONATES-BINDING PROTEIN-RELATED"/>
    <property type="match status" value="1"/>
</dbReference>
<reference evidence="5 6" key="1">
    <citation type="submission" date="2018-03" db="EMBL/GenBank/DDBJ databases">
        <title>Genomic Encyclopedia of Archaeal and Bacterial Type Strains, Phase II (KMG-II): from individual species to whole genera.</title>
        <authorList>
            <person name="Goeker M."/>
        </authorList>
    </citation>
    <scope>NUCLEOTIDE SEQUENCE [LARGE SCALE GENOMIC DNA]</scope>
    <source>
        <strain evidence="5 6">DSM 45211</strain>
    </source>
</reference>
<evidence type="ECO:0000256" key="1">
    <source>
        <dbReference type="ARBA" id="ARBA00004418"/>
    </source>
</evidence>